<keyword evidence="5 15" id="KW-0732">Signal</keyword>
<dbReference type="SMART" id="SM00369">
    <property type="entry name" value="LRR_TYP"/>
    <property type="match status" value="3"/>
</dbReference>
<keyword evidence="2" id="KW-0597">Phosphoprotein</keyword>
<feature type="signal peptide" evidence="15">
    <location>
        <begin position="1"/>
        <end position="18"/>
    </location>
</feature>
<accession>A0A7I8KFE7</accession>
<dbReference type="FunFam" id="3.30.200.20:FF:000467">
    <property type="entry name" value="Leucine-rich repeat receptor-like protein kinase"/>
    <property type="match status" value="1"/>
</dbReference>
<dbReference type="InterPro" id="IPR013210">
    <property type="entry name" value="LRR_N_plant-typ"/>
</dbReference>
<evidence type="ECO:0000256" key="9">
    <source>
        <dbReference type="ARBA" id="ARBA00022989"/>
    </source>
</evidence>
<dbReference type="Pfam" id="PF07714">
    <property type="entry name" value="PK_Tyr_Ser-Thr"/>
    <property type="match status" value="1"/>
</dbReference>
<comment type="subcellular location">
    <subcellularLocation>
        <location evidence="1">Membrane</location>
        <topology evidence="1">Single-pass type I membrane protein</topology>
    </subcellularLocation>
</comment>
<dbReference type="InterPro" id="IPR032675">
    <property type="entry name" value="LRR_dom_sf"/>
</dbReference>
<name>A0A7I8KFE7_SPIIN</name>
<evidence type="ECO:0000256" key="10">
    <source>
        <dbReference type="ARBA" id="ARBA00023136"/>
    </source>
</evidence>
<dbReference type="InterPro" id="IPR001245">
    <property type="entry name" value="Ser-Thr/Tyr_kinase_cat_dom"/>
</dbReference>
<dbReference type="InterPro" id="IPR046959">
    <property type="entry name" value="PRK1-6/SRF4-like"/>
</dbReference>
<organism evidence="17 18">
    <name type="scientific">Spirodela intermedia</name>
    <name type="common">Intermediate duckweed</name>
    <dbReference type="NCBI Taxonomy" id="51605"/>
    <lineage>
        <taxon>Eukaryota</taxon>
        <taxon>Viridiplantae</taxon>
        <taxon>Streptophyta</taxon>
        <taxon>Embryophyta</taxon>
        <taxon>Tracheophyta</taxon>
        <taxon>Spermatophyta</taxon>
        <taxon>Magnoliopsida</taxon>
        <taxon>Liliopsida</taxon>
        <taxon>Araceae</taxon>
        <taxon>Lemnoideae</taxon>
        <taxon>Spirodela</taxon>
    </lineage>
</organism>
<dbReference type="GO" id="GO:0005524">
    <property type="term" value="F:ATP binding"/>
    <property type="evidence" value="ECO:0007669"/>
    <property type="project" value="UniProtKB-KW"/>
</dbReference>
<evidence type="ECO:0000256" key="11">
    <source>
        <dbReference type="ARBA" id="ARBA00023170"/>
    </source>
</evidence>
<dbReference type="SUPFAM" id="SSF52058">
    <property type="entry name" value="L domain-like"/>
    <property type="match status" value="1"/>
</dbReference>
<evidence type="ECO:0000256" key="8">
    <source>
        <dbReference type="ARBA" id="ARBA00022840"/>
    </source>
</evidence>
<evidence type="ECO:0000313" key="18">
    <source>
        <dbReference type="Proteomes" id="UP000663760"/>
    </source>
</evidence>
<dbReference type="PANTHER" id="PTHR48007:SF36">
    <property type="entry name" value="RECEPTOR PROTEIN KINASE-LIKE PROTEIN ZAR1"/>
    <property type="match status" value="1"/>
</dbReference>
<evidence type="ECO:0000256" key="13">
    <source>
        <dbReference type="SAM" id="MobiDB-lite"/>
    </source>
</evidence>
<evidence type="ECO:0000256" key="6">
    <source>
        <dbReference type="ARBA" id="ARBA00022737"/>
    </source>
</evidence>
<evidence type="ECO:0000256" key="4">
    <source>
        <dbReference type="ARBA" id="ARBA00022692"/>
    </source>
</evidence>
<dbReference type="Pfam" id="PF00560">
    <property type="entry name" value="LRR_1"/>
    <property type="match status" value="2"/>
</dbReference>
<feature type="domain" description="Protein kinase" evidence="16">
    <location>
        <begin position="428"/>
        <end position="715"/>
    </location>
</feature>
<gene>
    <name evidence="17" type="ORF">SI8410_05007076</name>
</gene>
<evidence type="ECO:0000256" key="1">
    <source>
        <dbReference type="ARBA" id="ARBA00004479"/>
    </source>
</evidence>
<proteinExistence type="predicted"/>
<dbReference type="FunFam" id="3.80.10.10:FF:000101">
    <property type="entry name" value="LRR receptor-like serine/threonine-protein kinase ERECTA"/>
    <property type="match status" value="1"/>
</dbReference>
<dbReference type="InterPro" id="IPR003591">
    <property type="entry name" value="Leu-rich_rpt_typical-subtyp"/>
</dbReference>
<keyword evidence="12" id="KW-0325">Glycoprotein</keyword>
<evidence type="ECO:0000259" key="16">
    <source>
        <dbReference type="PROSITE" id="PS50011"/>
    </source>
</evidence>
<protein>
    <recommendedName>
        <fullName evidence="16">Protein kinase domain-containing protein</fullName>
    </recommendedName>
</protein>
<feature type="transmembrane region" description="Helical" evidence="14">
    <location>
        <begin position="327"/>
        <end position="350"/>
    </location>
</feature>
<evidence type="ECO:0000313" key="17">
    <source>
        <dbReference type="EMBL" id="CAA7396413.1"/>
    </source>
</evidence>
<dbReference type="Proteomes" id="UP000663760">
    <property type="component" value="Chromosome 5"/>
</dbReference>
<sequence length="721" mass="77530">MSLRPCFFLLLFFSSSVAVQVRLSAALSPDGLALLAFKFAVAADPGAALAAWDEGDADPCLWPGVSCAAVPSFSYPRVVAVSVPGKGLTGYIPSELGSLSFLRRLNLHSNSLSGFIPPQLSEATSLRALYLYSNNLSGPVPPSLCDLPRLQNLDLSGNALSGAIPARLGNCRQLKKLILSDNRLSGEVPAKIWPQLSGLMQLDLSRNNFSGPIPPDLGSLRSLSGVLNLSHNAFSGEIPSSLGNLPPAATLDLRGNDLSGKIPRVGVLSNQESTVFLDNPKLCGLPLLSPCKDPSAAPPTWHRSSPLSYSDQGEDQARRKRLKPGKIIIIAVADAVGVAVIGAVLVYAYWKLRLTSRGGCSCSRKTKLGREEAGGNEPCCLRCFCFSPPAAAPSEEGPNSDGAAAEEEEGHLVAVDKGFSFELDELLRASAYVLGKSSLGIVYKVVLRSGVPVTVRRLGEGGAQRRKEFAAEAQAIARVRHPNVVRLRAYYWSSDEKLLVSEFISNGSLAAALRGRSGQPAMPWATRMRIARGTAQGLAHIHECSSRKFVHGEIRPSNVLLDGEFNPHISDFGLRRLVHVAGVFDGGGAVLGRGNGYLPPEAQQAPVGKPTQKWDVYSFGLVLLELLTGRTPELSSPCRATTLSSRPPSMDPAELARWVRKSFEEERPLAELMDPALHREQEAKKEILSVFQLAMACTELNPESRPRMKTVSDFLENVGRR</sequence>
<dbReference type="GO" id="GO:0016020">
    <property type="term" value="C:membrane"/>
    <property type="evidence" value="ECO:0007669"/>
    <property type="project" value="UniProtKB-SubCell"/>
</dbReference>
<feature type="chain" id="PRO_5029672340" description="Protein kinase domain-containing protein" evidence="15">
    <location>
        <begin position="19"/>
        <end position="721"/>
    </location>
</feature>
<keyword evidence="4 14" id="KW-0812">Transmembrane</keyword>
<keyword evidence="11" id="KW-0675">Receptor</keyword>
<evidence type="ECO:0000256" key="7">
    <source>
        <dbReference type="ARBA" id="ARBA00022741"/>
    </source>
</evidence>
<reference evidence="17" key="1">
    <citation type="submission" date="2020-02" db="EMBL/GenBank/DDBJ databases">
        <authorList>
            <person name="Scholz U."/>
            <person name="Mascher M."/>
            <person name="Fiebig A."/>
        </authorList>
    </citation>
    <scope>NUCLEOTIDE SEQUENCE</scope>
</reference>
<dbReference type="AlphaFoldDB" id="A0A7I8KFE7"/>
<keyword evidence="8" id="KW-0067">ATP-binding</keyword>
<dbReference type="Pfam" id="PF13855">
    <property type="entry name" value="LRR_8"/>
    <property type="match status" value="1"/>
</dbReference>
<dbReference type="InterPro" id="IPR000719">
    <property type="entry name" value="Prot_kinase_dom"/>
</dbReference>
<dbReference type="PANTHER" id="PTHR48007">
    <property type="entry name" value="LEUCINE-RICH REPEAT RECEPTOR-LIKE PROTEIN KINASE PXC1"/>
    <property type="match status" value="1"/>
</dbReference>
<dbReference type="FunFam" id="3.80.10.10:FF:000722">
    <property type="entry name" value="Leucine-rich repeat receptor-like protein kinase"/>
    <property type="match status" value="1"/>
</dbReference>
<evidence type="ECO:0000256" key="12">
    <source>
        <dbReference type="ARBA" id="ARBA00023180"/>
    </source>
</evidence>
<dbReference type="Gene3D" id="3.30.200.20">
    <property type="entry name" value="Phosphorylase Kinase, domain 1"/>
    <property type="match status" value="1"/>
</dbReference>
<evidence type="ECO:0000256" key="3">
    <source>
        <dbReference type="ARBA" id="ARBA00022614"/>
    </source>
</evidence>
<dbReference type="Gene3D" id="3.80.10.10">
    <property type="entry name" value="Ribonuclease Inhibitor"/>
    <property type="match status" value="2"/>
</dbReference>
<dbReference type="InterPro" id="IPR011009">
    <property type="entry name" value="Kinase-like_dom_sf"/>
</dbReference>
<evidence type="ECO:0000256" key="14">
    <source>
        <dbReference type="SAM" id="Phobius"/>
    </source>
</evidence>
<dbReference type="PROSITE" id="PS50011">
    <property type="entry name" value="PROTEIN_KINASE_DOM"/>
    <property type="match status" value="1"/>
</dbReference>
<feature type="region of interest" description="Disordered" evidence="13">
    <location>
        <begin position="296"/>
        <end position="316"/>
    </location>
</feature>
<evidence type="ECO:0000256" key="2">
    <source>
        <dbReference type="ARBA" id="ARBA00022553"/>
    </source>
</evidence>
<dbReference type="GO" id="GO:0004672">
    <property type="term" value="F:protein kinase activity"/>
    <property type="evidence" value="ECO:0007669"/>
    <property type="project" value="InterPro"/>
</dbReference>
<keyword evidence="6" id="KW-0677">Repeat</keyword>
<dbReference type="OrthoDB" id="4062651at2759"/>
<evidence type="ECO:0000256" key="5">
    <source>
        <dbReference type="ARBA" id="ARBA00022729"/>
    </source>
</evidence>
<keyword evidence="18" id="KW-1185">Reference proteome</keyword>
<keyword evidence="10 14" id="KW-0472">Membrane</keyword>
<dbReference type="InterPro" id="IPR001611">
    <property type="entry name" value="Leu-rich_rpt"/>
</dbReference>
<feature type="compositionally biased region" description="Polar residues" evidence="13">
    <location>
        <begin position="302"/>
        <end position="311"/>
    </location>
</feature>
<dbReference type="EMBL" id="LR746268">
    <property type="protein sequence ID" value="CAA7396413.1"/>
    <property type="molecule type" value="Genomic_DNA"/>
</dbReference>
<dbReference type="SUPFAM" id="SSF56112">
    <property type="entry name" value="Protein kinase-like (PK-like)"/>
    <property type="match status" value="1"/>
</dbReference>
<keyword evidence="7" id="KW-0547">Nucleotide-binding</keyword>
<dbReference type="Gene3D" id="1.10.510.10">
    <property type="entry name" value="Transferase(Phosphotransferase) domain 1"/>
    <property type="match status" value="1"/>
</dbReference>
<dbReference type="Pfam" id="PF08263">
    <property type="entry name" value="LRRNT_2"/>
    <property type="match status" value="1"/>
</dbReference>
<keyword evidence="3" id="KW-0433">Leucine-rich repeat</keyword>
<keyword evidence="9 14" id="KW-1133">Transmembrane helix</keyword>
<evidence type="ECO:0000256" key="15">
    <source>
        <dbReference type="SAM" id="SignalP"/>
    </source>
</evidence>